<evidence type="ECO:0000313" key="1">
    <source>
        <dbReference type="EMBL" id="GKV36703.1"/>
    </source>
</evidence>
<name>A0AAV5LHQ4_9ROSI</name>
<evidence type="ECO:0000313" key="2">
    <source>
        <dbReference type="Proteomes" id="UP001054252"/>
    </source>
</evidence>
<organism evidence="1 2">
    <name type="scientific">Rubroshorea leprosula</name>
    <dbReference type="NCBI Taxonomy" id="152421"/>
    <lineage>
        <taxon>Eukaryota</taxon>
        <taxon>Viridiplantae</taxon>
        <taxon>Streptophyta</taxon>
        <taxon>Embryophyta</taxon>
        <taxon>Tracheophyta</taxon>
        <taxon>Spermatophyta</taxon>
        <taxon>Magnoliopsida</taxon>
        <taxon>eudicotyledons</taxon>
        <taxon>Gunneridae</taxon>
        <taxon>Pentapetalae</taxon>
        <taxon>rosids</taxon>
        <taxon>malvids</taxon>
        <taxon>Malvales</taxon>
        <taxon>Dipterocarpaceae</taxon>
        <taxon>Rubroshorea</taxon>
    </lineage>
</organism>
<dbReference type="Proteomes" id="UP001054252">
    <property type="component" value="Unassembled WGS sequence"/>
</dbReference>
<dbReference type="AlphaFoldDB" id="A0AAV5LHQ4"/>
<gene>
    <name evidence="1" type="ORF">SLEP1_g44803</name>
</gene>
<comment type="caution">
    <text evidence="1">The sequence shown here is derived from an EMBL/GenBank/DDBJ whole genome shotgun (WGS) entry which is preliminary data.</text>
</comment>
<protein>
    <submittedName>
        <fullName evidence="1">Uncharacterized protein</fullName>
    </submittedName>
</protein>
<proteinExistence type="predicted"/>
<dbReference type="EMBL" id="BPVZ01000118">
    <property type="protein sequence ID" value="GKV36703.1"/>
    <property type="molecule type" value="Genomic_DNA"/>
</dbReference>
<reference evidence="1 2" key="1">
    <citation type="journal article" date="2021" name="Commun. Biol.">
        <title>The genome of Shorea leprosula (Dipterocarpaceae) highlights the ecological relevance of drought in aseasonal tropical rainforests.</title>
        <authorList>
            <person name="Ng K.K.S."/>
            <person name="Kobayashi M.J."/>
            <person name="Fawcett J.A."/>
            <person name="Hatakeyama M."/>
            <person name="Paape T."/>
            <person name="Ng C.H."/>
            <person name="Ang C.C."/>
            <person name="Tnah L.H."/>
            <person name="Lee C.T."/>
            <person name="Nishiyama T."/>
            <person name="Sese J."/>
            <person name="O'Brien M.J."/>
            <person name="Copetti D."/>
            <person name="Mohd Noor M.I."/>
            <person name="Ong R.C."/>
            <person name="Putra M."/>
            <person name="Sireger I.Z."/>
            <person name="Indrioko S."/>
            <person name="Kosugi Y."/>
            <person name="Izuno A."/>
            <person name="Isagi Y."/>
            <person name="Lee S.L."/>
            <person name="Shimizu K.K."/>
        </authorList>
    </citation>
    <scope>NUCLEOTIDE SEQUENCE [LARGE SCALE GENOMIC DNA]</scope>
    <source>
        <strain evidence="1">214</strain>
    </source>
</reference>
<sequence length="39" mass="4492">MIHSEGSVVHRVSKAFVSVLALPWLEMSQPMQHASWRMK</sequence>
<accession>A0AAV5LHQ4</accession>
<keyword evidence="2" id="KW-1185">Reference proteome</keyword>